<evidence type="ECO:0000259" key="9">
    <source>
        <dbReference type="Pfam" id="PF01035"/>
    </source>
</evidence>
<dbReference type="SUPFAM" id="SSF46767">
    <property type="entry name" value="Methylated DNA-protein cysteine methyltransferase, C-terminal domain"/>
    <property type="match status" value="1"/>
</dbReference>
<feature type="domain" description="Methylated-DNA-[protein]-cysteine S-methyltransferase DNA binding" evidence="9">
    <location>
        <begin position="82"/>
        <end position="162"/>
    </location>
</feature>
<comment type="similarity">
    <text evidence="2">Belongs to the MGMT family.</text>
</comment>
<dbReference type="InterPro" id="IPR036217">
    <property type="entry name" value="MethylDNA_cys_MeTrfase_DNAb"/>
</dbReference>
<dbReference type="CDD" id="cd06445">
    <property type="entry name" value="ATase"/>
    <property type="match status" value="1"/>
</dbReference>
<keyword evidence="7" id="KW-0234">DNA repair</keyword>
<accession>A0A1Z3NC49</accession>
<dbReference type="GO" id="GO:0006281">
    <property type="term" value="P:DNA repair"/>
    <property type="evidence" value="ECO:0007669"/>
    <property type="project" value="UniProtKB-KW"/>
</dbReference>
<dbReference type="AlphaFoldDB" id="A0A1Z3NC49"/>
<evidence type="ECO:0000313" key="10">
    <source>
        <dbReference type="EMBL" id="ASD65040.1"/>
    </source>
</evidence>
<dbReference type="NCBIfam" id="TIGR00589">
    <property type="entry name" value="ogt"/>
    <property type="match status" value="1"/>
</dbReference>
<dbReference type="GO" id="GO:0032259">
    <property type="term" value="P:methylation"/>
    <property type="evidence" value="ECO:0007669"/>
    <property type="project" value="UniProtKB-KW"/>
</dbReference>
<evidence type="ECO:0000313" key="11">
    <source>
        <dbReference type="Proteomes" id="UP000197003"/>
    </source>
</evidence>
<dbReference type="InterPro" id="IPR001497">
    <property type="entry name" value="MethylDNA_cys_MeTrfase_AS"/>
</dbReference>
<evidence type="ECO:0000256" key="5">
    <source>
        <dbReference type="ARBA" id="ARBA00022679"/>
    </source>
</evidence>
<reference evidence="10 11" key="1">
    <citation type="submission" date="2017-04" db="EMBL/GenBank/DDBJ databases">
        <title>Whole genome sequence of Bdellovibrio bacteriovorus strain SSB218315.</title>
        <authorList>
            <person name="Oyedara O."/>
            <person name="Rodriguez-Perez M.A."/>
        </authorList>
    </citation>
    <scope>NUCLEOTIDE SEQUENCE [LARGE SCALE GENOMIC DNA]</scope>
    <source>
        <strain evidence="10 11">SSB218315</strain>
    </source>
</reference>
<dbReference type="PANTHER" id="PTHR10815:SF13">
    <property type="entry name" value="METHYLATED-DNA--PROTEIN-CYSTEINE METHYLTRANSFERASE"/>
    <property type="match status" value="1"/>
</dbReference>
<dbReference type="OrthoDB" id="5292414at2"/>
<proteinExistence type="inferred from homology"/>
<evidence type="ECO:0000256" key="6">
    <source>
        <dbReference type="ARBA" id="ARBA00022763"/>
    </source>
</evidence>
<evidence type="ECO:0000256" key="8">
    <source>
        <dbReference type="ARBA" id="ARBA00049348"/>
    </source>
</evidence>
<evidence type="ECO:0000256" key="1">
    <source>
        <dbReference type="ARBA" id="ARBA00001286"/>
    </source>
</evidence>
<dbReference type="InterPro" id="IPR036388">
    <property type="entry name" value="WH-like_DNA-bd_sf"/>
</dbReference>
<dbReference type="EC" id="2.1.1.63" evidence="3"/>
<protein>
    <recommendedName>
        <fullName evidence="3">methylated-DNA--[protein]-cysteine S-methyltransferase</fullName>
        <ecNumber evidence="3">2.1.1.63</ecNumber>
    </recommendedName>
</protein>
<dbReference type="Pfam" id="PF01035">
    <property type="entry name" value="DNA_binding_1"/>
    <property type="match status" value="1"/>
</dbReference>
<dbReference type="FunFam" id="1.10.10.10:FF:000214">
    <property type="entry name" value="Methylated-DNA--protein-cysteine methyltransferase"/>
    <property type="match status" value="1"/>
</dbReference>
<gene>
    <name evidence="10" type="ORF">B9G79_16425</name>
</gene>
<comment type="catalytic activity">
    <reaction evidence="1">
        <text>a 4-O-methyl-thymidine in DNA + L-cysteinyl-[protein] = a thymidine in DNA + S-methyl-L-cysteinyl-[protein]</text>
        <dbReference type="Rhea" id="RHEA:53428"/>
        <dbReference type="Rhea" id="RHEA-COMP:10131"/>
        <dbReference type="Rhea" id="RHEA-COMP:10132"/>
        <dbReference type="Rhea" id="RHEA-COMP:13555"/>
        <dbReference type="Rhea" id="RHEA-COMP:13556"/>
        <dbReference type="ChEBI" id="CHEBI:29950"/>
        <dbReference type="ChEBI" id="CHEBI:82612"/>
        <dbReference type="ChEBI" id="CHEBI:137386"/>
        <dbReference type="ChEBI" id="CHEBI:137387"/>
        <dbReference type="EC" id="2.1.1.63"/>
    </reaction>
</comment>
<sequence length="163" mass="18506">MTDLEFKIYKVPSEFGEWLAAFEDDQLIFLGSYNAGKKLVEGDLAALIAKFYSVRIGSFQPAPWDHGNFWTTQHQIKLQGTEFQMKVWLELLKIPSGKTVTYSELAKKLRKGSAVRAVATAVGKNPISYWIPCHRVVGQGNNLLKYHWGPEVKEYLLMKEGVL</sequence>
<evidence type="ECO:0000256" key="3">
    <source>
        <dbReference type="ARBA" id="ARBA00011918"/>
    </source>
</evidence>
<keyword evidence="6" id="KW-0227">DNA damage</keyword>
<evidence type="ECO:0000256" key="7">
    <source>
        <dbReference type="ARBA" id="ARBA00023204"/>
    </source>
</evidence>
<dbReference type="GO" id="GO:0003908">
    <property type="term" value="F:methylated-DNA-[protein]-cysteine S-methyltransferase activity"/>
    <property type="evidence" value="ECO:0007669"/>
    <property type="project" value="UniProtKB-EC"/>
</dbReference>
<evidence type="ECO:0000256" key="4">
    <source>
        <dbReference type="ARBA" id="ARBA00022603"/>
    </source>
</evidence>
<dbReference type="PANTHER" id="PTHR10815">
    <property type="entry name" value="METHYLATED-DNA--PROTEIN-CYSTEINE METHYLTRANSFERASE"/>
    <property type="match status" value="1"/>
</dbReference>
<dbReference type="Gene3D" id="1.10.10.10">
    <property type="entry name" value="Winged helix-like DNA-binding domain superfamily/Winged helix DNA-binding domain"/>
    <property type="match status" value="1"/>
</dbReference>
<keyword evidence="5 10" id="KW-0808">Transferase</keyword>
<comment type="catalytic activity">
    <reaction evidence="8">
        <text>a 6-O-methyl-2'-deoxyguanosine in DNA + L-cysteinyl-[protein] = S-methyl-L-cysteinyl-[protein] + a 2'-deoxyguanosine in DNA</text>
        <dbReference type="Rhea" id="RHEA:24000"/>
        <dbReference type="Rhea" id="RHEA-COMP:10131"/>
        <dbReference type="Rhea" id="RHEA-COMP:10132"/>
        <dbReference type="Rhea" id="RHEA-COMP:11367"/>
        <dbReference type="Rhea" id="RHEA-COMP:11368"/>
        <dbReference type="ChEBI" id="CHEBI:29950"/>
        <dbReference type="ChEBI" id="CHEBI:82612"/>
        <dbReference type="ChEBI" id="CHEBI:85445"/>
        <dbReference type="ChEBI" id="CHEBI:85448"/>
        <dbReference type="EC" id="2.1.1.63"/>
    </reaction>
</comment>
<organism evidence="10 11">
    <name type="scientific">Bdellovibrio bacteriovorus</name>
    <dbReference type="NCBI Taxonomy" id="959"/>
    <lineage>
        <taxon>Bacteria</taxon>
        <taxon>Pseudomonadati</taxon>
        <taxon>Bdellovibrionota</taxon>
        <taxon>Bdellovibrionia</taxon>
        <taxon>Bdellovibrionales</taxon>
        <taxon>Pseudobdellovibrionaceae</taxon>
        <taxon>Bdellovibrio</taxon>
    </lineage>
</organism>
<dbReference type="RefSeq" id="WP_088566453.1">
    <property type="nucleotide sequence ID" value="NZ_CP020946.1"/>
</dbReference>
<dbReference type="Proteomes" id="UP000197003">
    <property type="component" value="Chromosome"/>
</dbReference>
<dbReference type="PROSITE" id="PS00374">
    <property type="entry name" value="MGMT"/>
    <property type="match status" value="1"/>
</dbReference>
<dbReference type="EMBL" id="CP020946">
    <property type="protein sequence ID" value="ASD65040.1"/>
    <property type="molecule type" value="Genomic_DNA"/>
</dbReference>
<dbReference type="InterPro" id="IPR014048">
    <property type="entry name" value="MethylDNA_cys_MeTrfase_DNA-bd"/>
</dbReference>
<keyword evidence="4 10" id="KW-0489">Methyltransferase</keyword>
<name>A0A1Z3NC49_BDEBC</name>
<evidence type="ECO:0000256" key="2">
    <source>
        <dbReference type="ARBA" id="ARBA00008711"/>
    </source>
</evidence>